<dbReference type="SUPFAM" id="SSF55785">
    <property type="entry name" value="PYP-like sensor domain (PAS domain)"/>
    <property type="match status" value="1"/>
</dbReference>
<dbReference type="Pfam" id="PF02518">
    <property type="entry name" value="HATPase_c"/>
    <property type="match status" value="1"/>
</dbReference>
<dbReference type="Gene3D" id="1.10.287.130">
    <property type="match status" value="1"/>
</dbReference>
<dbReference type="Pfam" id="PF00512">
    <property type="entry name" value="HisKA"/>
    <property type="match status" value="1"/>
</dbReference>
<dbReference type="InterPro" id="IPR036097">
    <property type="entry name" value="HisK_dim/P_sf"/>
</dbReference>
<feature type="domain" description="Histidine kinase" evidence="6">
    <location>
        <begin position="358"/>
        <end position="582"/>
    </location>
</feature>
<evidence type="ECO:0000313" key="9">
    <source>
        <dbReference type="Proteomes" id="UP000249130"/>
    </source>
</evidence>
<dbReference type="AlphaFoldDB" id="A0A327KYN6"/>
<evidence type="ECO:0000256" key="3">
    <source>
        <dbReference type="ARBA" id="ARBA00022553"/>
    </source>
</evidence>
<dbReference type="OrthoDB" id="9796100at2"/>
<reference evidence="8 9" key="1">
    <citation type="submission" date="2017-07" db="EMBL/GenBank/DDBJ databases">
        <title>Draft Genome Sequences of Select Purple Nonsulfur Bacteria.</title>
        <authorList>
            <person name="Lasarre B."/>
            <person name="Mckinlay J.B."/>
        </authorList>
    </citation>
    <scope>NUCLEOTIDE SEQUENCE [LARGE SCALE GENOMIC DNA]</scope>
    <source>
        <strain evidence="8 9">DSM 5909</strain>
    </source>
</reference>
<dbReference type="GO" id="GO:0000155">
    <property type="term" value="F:phosphorelay sensor kinase activity"/>
    <property type="evidence" value="ECO:0007669"/>
    <property type="project" value="InterPro"/>
</dbReference>
<dbReference type="Gene3D" id="3.30.450.20">
    <property type="entry name" value="PAS domain"/>
    <property type="match status" value="1"/>
</dbReference>
<dbReference type="InterPro" id="IPR036890">
    <property type="entry name" value="HATPase_C_sf"/>
</dbReference>
<dbReference type="InterPro" id="IPR011006">
    <property type="entry name" value="CheY-like_superfamily"/>
</dbReference>
<dbReference type="Pfam" id="PF05227">
    <property type="entry name" value="CHASE3"/>
    <property type="match status" value="1"/>
</dbReference>
<dbReference type="RefSeq" id="WP_111419186.1">
    <property type="nucleotide sequence ID" value="NZ_NPEX01000062.1"/>
</dbReference>
<dbReference type="InterPro" id="IPR005467">
    <property type="entry name" value="His_kinase_dom"/>
</dbReference>
<dbReference type="Pfam" id="PF00072">
    <property type="entry name" value="Response_reg"/>
    <property type="match status" value="1"/>
</dbReference>
<keyword evidence="5" id="KW-1133">Transmembrane helix</keyword>
<dbReference type="InterPro" id="IPR004358">
    <property type="entry name" value="Sig_transdc_His_kin-like_C"/>
</dbReference>
<comment type="catalytic activity">
    <reaction evidence="1">
        <text>ATP + protein L-histidine = ADP + protein N-phospho-L-histidine.</text>
        <dbReference type="EC" id="2.7.13.3"/>
    </reaction>
</comment>
<gene>
    <name evidence="8" type="ORF">CH341_11530</name>
</gene>
<dbReference type="SMART" id="SM00387">
    <property type="entry name" value="HATPase_c"/>
    <property type="match status" value="1"/>
</dbReference>
<feature type="domain" description="Response regulatory" evidence="7">
    <location>
        <begin position="602"/>
        <end position="718"/>
    </location>
</feature>
<evidence type="ECO:0000259" key="6">
    <source>
        <dbReference type="PROSITE" id="PS50109"/>
    </source>
</evidence>
<evidence type="ECO:0000256" key="4">
    <source>
        <dbReference type="PROSITE-ProRule" id="PRU00169"/>
    </source>
</evidence>
<keyword evidence="3 4" id="KW-0597">Phosphoprotein</keyword>
<dbReference type="SMART" id="SM00448">
    <property type="entry name" value="REC"/>
    <property type="match status" value="1"/>
</dbReference>
<dbReference type="PANTHER" id="PTHR43065">
    <property type="entry name" value="SENSOR HISTIDINE KINASE"/>
    <property type="match status" value="1"/>
</dbReference>
<dbReference type="PROSITE" id="PS50109">
    <property type="entry name" value="HIS_KIN"/>
    <property type="match status" value="1"/>
</dbReference>
<proteinExistence type="predicted"/>
<dbReference type="EMBL" id="NPEX01000062">
    <property type="protein sequence ID" value="RAI44000.1"/>
    <property type="molecule type" value="Genomic_DNA"/>
</dbReference>
<sequence length="740" mass="80956">MTKRVAARARLAITLALILAYLSGGALFFRLSEEVAAGRRSVDHTGRVIRTIDDFSGALLDAESNERAYIITQSPAYLAIFEQARDRIPIVQATLRTLTVDNPDQQQRLDRLARLVQQKMAQLAQTITLRDNLGFDAARREVESHLTMNLVTAVRDVIEEIRTEEVRLLGARQRAVEVLRTRALWIVLGGGVLTLAVVVGSSMVLRREEQRRRTAEQEAVASAARLRTSFDGLSQGIAVFSSELTLVEWNLCLIELLDVPSGVARRDVSYEDFTAAVGAELFESGPQIAEDLRAPGERDPVVYDATTEGGRTLEVRRTPMPGGAGFILTVTDVTAQRRAELAQRDTQKMQALGHLTGGVAHDFNNLLTVVMGNLDLLKRRLPDDPDVTRRLDDAIASAIRGANLTRHLLAFARRQPLEPKPVDLNRLVAELVNSVLRRTLGEEIDVQLVETGGLWPAFADAAQVENAVLNLALNARDAMAVGGRLTIEISNQMLDHHYCRLNPDVEPGAYVMVAVTDTGCGMSPETIARAFEPFYSTKSEGKGTGLGLSQVYGFAKQSKGHVKIYSEVGQGTTVKLYLPRSQRAPKDEIVTGLREVPRGSARILVVEDDADVRRVVVAQLQELGYQVQAAQDAESGLDAFTKAERIDLLLTDVILPGRLRGKELAALITRASPETRVLFMSGYTENAIVHDGKLDEGVNLIGKPFRREEIGRKVAQVLQAGGPPADEAGNIVRFPDGLGD</sequence>
<evidence type="ECO:0000256" key="2">
    <source>
        <dbReference type="ARBA" id="ARBA00012438"/>
    </source>
</evidence>
<keyword evidence="5" id="KW-0472">Membrane</keyword>
<dbReference type="PANTHER" id="PTHR43065:SF49">
    <property type="entry name" value="HISTIDINE KINASE"/>
    <property type="match status" value="1"/>
</dbReference>
<dbReference type="InterPro" id="IPR035965">
    <property type="entry name" value="PAS-like_dom_sf"/>
</dbReference>
<dbReference type="CDD" id="cd00082">
    <property type="entry name" value="HisKA"/>
    <property type="match status" value="1"/>
</dbReference>
<dbReference type="Proteomes" id="UP000249130">
    <property type="component" value="Unassembled WGS sequence"/>
</dbReference>
<accession>A0A327KYN6</accession>
<dbReference type="InterPro" id="IPR007891">
    <property type="entry name" value="CHASE3"/>
</dbReference>
<dbReference type="PROSITE" id="PS50110">
    <property type="entry name" value="RESPONSE_REGULATORY"/>
    <property type="match status" value="1"/>
</dbReference>
<dbReference type="Gene3D" id="3.30.565.10">
    <property type="entry name" value="Histidine kinase-like ATPase, C-terminal domain"/>
    <property type="match status" value="1"/>
</dbReference>
<keyword evidence="5" id="KW-0812">Transmembrane</keyword>
<evidence type="ECO:0000256" key="1">
    <source>
        <dbReference type="ARBA" id="ARBA00000085"/>
    </source>
</evidence>
<dbReference type="EC" id="2.7.13.3" evidence="2"/>
<dbReference type="SUPFAM" id="SSF47384">
    <property type="entry name" value="Homodimeric domain of signal transducing histidine kinase"/>
    <property type="match status" value="1"/>
</dbReference>
<organism evidence="8 9">
    <name type="scientific">Rhodoplanes roseus</name>
    <dbReference type="NCBI Taxonomy" id="29409"/>
    <lineage>
        <taxon>Bacteria</taxon>
        <taxon>Pseudomonadati</taxon>
        <taxon>Pseudomonadota</taxon>
        <taxon>Alphaproteobacteria</taxon>
        <taxon>Hyphomicrobiales</taxon>
        <taxon>Nitrobacteraceae</taxon>
        <taxon>Rhodoplanes</taxon>
    </lineage>
</organism>
<dbReference type="Gene3D" id="3.40.50.2300">
    <property type="match status" value="1"/>
</dbReference>
<feature type="modified residue" description="4-aspartylphosphate" evidence="4">
    <location>
        <position position="652"/>
    </location>
</feature>
<dbReference type="SUPFAM" id="SSF52172">
    <property type="entry name" value="CheY-like"/>
    <property type="match status" value="1"/>
</dbReference>
<comment type="caution">
    <text evidence="8">The sequence shown here is derived from an EMBL/GenBank/DDBJ whole genome shotgun (WGS) entry which is preliminary data.</text>
</comment>
<keyword evidence="9" id="KW-1185">Reference proteome</keyword>
<dbReference type="InterPro" id="IPR003594">
    <property type="entry name" value="HATPase_dom"/>
</dbReference>
<evidence type="ECO:0000259" key="7">
    <source>
        <dbReference type="PROSITE" id="PS50110"/>
    </source>
</evidence>
<dbReference type="PRINTS" id="PR00344">
    <property type="entry name" value="BCTRLSENSOR"/>
</dbReference>
<evidence type="ECO:0000256" key="5">
    <source>
        <dbReference type="SAM" id="Phobius"/>
    </source>
</evidence>
<dbReference type="SMART" id="SM00388">
    <property type="entry name" value="HisKA"/>
    <property type="match status" value="1"/>
</dbReference>
<dbReference type="InterPro" id="IPR003661">
    <property type="entry name" value="HisK_dim/P_dom"/>
</dbReference>
<protein>
    <recommendedName>
        <fullName evidence="2">histidine kinase</fullName>
        <ecNumber evidence="2">2.7.13.3</ecNumber>
    </recommendedName>
</protein>
<name>A0A327KYN6_9BRAD</name>
<evidence type="ECO:0000313" key="8">
    <source>
        <dbReference type="EMBL" id="RAI44000.1"/>
    </source>
</evidence>
<feature type="transmembrane region" description="Helical" evidence="5">
    <location>
        <begin position="183"/>
        <end position="205"/>
    </location>
</feature>
<dbReference type="InterPro" id="IPR001789">
    <property type="entry name" value="Sig_transdc_resp-reg_receiver"/>
</dbReference>
<dbReference type="SUPFAM" id="SSF55874">
    <property type="entry name" value="ATPase domain of HSP90 chaperone/DNA topoisomerase II/histidine kinase"/>
    <property type="match status" value="1"/>
</dbReference>
<dbReference type="Pfam" id="PF12860">
    <property type="entry name" value="PAS_7"/>
    <property type="match status" value="1"/>
</dbReference>
<dbReference type="CDD" id="cd19410">
    <property type="entry name" value="HK9-like_sensor"/>
    <property type="match status" value="1"/>
</dbReference>